<feature type="repeat" description="HEAT" evidence="12">
    <location>
        <begin position="73"/>
        <end position="113"/>
    </location>
</feature>
<keyword evidence="6 11" id="KW-0560">Oxidoreductase</keyword>
<protein>
    <recommendedName>
        <fullName evidence="11">Deoxyhypusine hydroxylase</fullName>
        <shortName evidence="11">DOHH</shortName>
        <ecNumber evidence="11">1.14.99.29</ecNumber>
    </recommendedName>
    <alternativeName>
        <fullName evidence="11">Deoxyhypusine dioxygenase</fullName>
    </alternativeName>
    <alternativeName>
        <fullName evidence="11">Deoxyhypusine monooxygenase</fullName>
    </alternativeName>
</protein>
<comment type="pathway">
    <text evidence="3 11">Protein modification; eIF5A hypusination.</text>
</comment>
<dbReference type="EC" id="1.14.99.29" evidence="11"/>
<keyword evidence="5" id="KW-0677">Repeat</keyword>
<dbReference type="Pfam" id="PF13646">
    <property type="entry name" value="HEAT_2"/>
    <property type="match status" value="2"/>
</dbReference>
<name>A0A8J2RE05_9CRUS</name>
<feature type="domain" description="RIC1 C-terminal alpha solenoid region" evidence="14">
    <location>
        <begin position="1052"/>
        <end position="1217"/>
    </location>
</feature>
<comment type="catalytic activity">
    <reaction evidence="1 11">
        <text>[eIF5A protein]-deoxyhypusine + AH2 + O2 = [eIF5A protein]-hypusine + A + H2O</text>
        <dbReference type="Rhea" id="RHEA:14101"/>
        <dbReference type="Rhea" id="RHEA-COMP:10144"/>
        <dbReference type="Rhea" id="RHEA-COMP:12592"/>
        <dbReference type="ChEBI" id="CHEBI:13193"/>
        <dbReference type="ChEBI" id="CHEBI:15377"/>
        <dbReference type="ChEBI" id="CHEBI:15379"/>
        <dbReference type="ChEBI" id="CHEBI:17499"/>
        <dbReference type="ChEBI" id="CHEBI:82657"/>
        <dbReference type="ChEBI" id="CHEBI:91175"/>
        <dbReference type="EC" id="1.14.99.29"/>
    </reaction>
</comment>
<dbReference type="Proteomes" id="UP000789390">
    <property type="component" value="Unassembled WGS sequence"/>
</dbReference>
<dbReference type="Gene3D" id="2.130.10.10">
    <property type="entry name" value="YVTN repeat-like/Quinoprotein amine dehydrogenase"/>
    <property type="match status" value="1"/>
</dbReference>
<evidence type="ECO:0000256" key="12">
    <source>
        <dbReference type="PROSITE-ProRule" id="PRU00103"/>
    </source>
</evidence>
<dbReference type="SUPFAM" id="SSF48371">
    <property type="entry name" value="ARM repeat"/>
    <property type="match status" value="1"/>
</dbReference>
<gene>
    <name evidence="15" type="ORF">DGAL_LOCUS1035</name>
</gene>
<feature type="binding site" evidence="11">
    <location>
        <position position="216"/>
    </location>
    <ligand>
        <name>Fe cation</name>
        <dbReference type="ChEBI" id="CHEBI:24875"/>
        <label>2</label>
    </ligand>
</feature>
<feature type="binding site" evidence="11">
    <location>
        <position position="250"/>
    </location>
    <ligand>
        <name>Fe cation</name>
        <dbReference type="ChEBI" id="CHEBI:24875"/>
        <label>2</label>
    </ligand>
</feature>
<dbReference type="PROSITE" id="PS50077">
    <property type="entry name" value="HEAT_REPEAT"/>
    <property type="match status" value="1"/>
</dbReference>
<comment type="cofactor">
    <cofactor evidence="11">
        <name>Fe(2+)</name>
        <dbReference type="ChEBI" id="CHEBI:29033"/>
    </cofactor>
    <text evidence="11">Binds 2 Fe(2+) ions per subunit.</text>
</comment>
<dbReference type="GO" id="GO:0042147">
    <property type="term" value="P:retrograde transport, endosome to Golgi"/>
    <property type="evidence" value="ECO:0007669"/>
    <property type="project" value="TreeGrafter"/>
</dbReference>
<dbReference type="InterPro" id="IPR009771">
    <property type="entry name" value="RIC1_C"/>
</dbReference>
<dbReference type="Gene3D" id="1.25.10.10">
    <property type="entry name" value="Leucine-rich Repeat Variant"/>
    <property type="match status" value="2"/>
</dbReference>
<evidence type="ECO:0000256" key="6">
    <source>
        <dbReference type="ARBA" id="ARBA00023002"/>
    </source>
</evidence>
<evidence type="ECO:0000256" key="5">
    <source>
        <dbReference type="ARBA" id="ARBA00022737"/>
    </source>
</evidence>
<dbReference type="GO" id="GO:0034066">
    <property type="term" value="C:Ric1-Rgp1 guanyl-nucleotide exchange factor complex"/>
    <property type="evidence" value="ECO:0007669"/>
    <property type="project" value="InterPro"/>
</dbReference>
<keyword evidence="9" id="KW-0472">Membrane</keyword>
<dbReference type="InterPro" id="IPR016024">
    <property type="entry name" value="ARM-type_fold"/>
</dbReference>
<comment type="function">
    <text evidence="11">Catalyzes the hydroxylation of the N(6)-(4-aminobutyl)-L-lysine intermediate to form hypusine, an essential post-translational modification only found in mature eIF-5A factor.</text>
</comment>
<evidence type="ECO:0000256" key="11">
    <source>
        <dbReference type="HAMAP-Rule" id="MF_03101"/>
    </source>
</evidence>
<feature type="binding site" evidence="11">
    <location>
        <position position="59"/>
    </location>
    <ligand>
        <name>Fe cation</name>
        <dbReference type="ChEBI" id="CHEBI:24875"/>
        <label>1</label>
    </ligand>
</feature>
<dbReference type="OrthoDB" id="67540at2759"/>
<comment type="subcellular location">
    <subcellularLocation>
        <location evidence="2">Membrane</location>
    </subcellularLocation>
</comment>
<feature type="region of interest" description="Disordered" evidence="13">
    <location>
        <begin position="1302"/>
        <end position="1325"/>
    </location>
</feature>
<dbReference type="GO" id="GO:0006886">
    <property type="term" value="P:intracellular protein transport"/>
    <property type="evidence" value="ECO:0007669"/>
    <property type="project" value="InterPro"/>
</dbReference>
<dbReference type="GO" id="GO:0005829">
    <property type="term" value="C:cytosol"/>
    <property type="evidence" value="ECO:0007669"/>
    <property type="project" value="TreeGrafter"/>
</dbReference>
<evidence type="ECO:0000313" key="15">
    <source>
        <dbReference type="EMBL" id="CAH0098927.1"/>
    </source>
</evidence>
<feature type="binding site" evidence="11">
    <location>
        <position position="60"/>
    </location>
    <ligand>
        <name>Fe cation</name>
        <dbReference type="ChEBI" id="CHEBI:24875"/>
        <label>1</label>
    </ligand>
</feature>
<dbReference type="Pfam" id="PF07064">
    <property type="entry name" value="RIC1"/>
    <property type="match status" value="1"/>
</dbReference>
<feature type="region of interest" description="Disordered" evidence="13">
    <location>
        <begin position="1214"/>
        <end position="1251"/>
    </location>
</feature>
<feature type="binding site" evidence="11">
    <location>
        <position position="92"/>
    </location>
    <ligand>
        <name>Fe cation</name>
        <dbReference type="ChEBI" id="CHEBI:24875"/>
        <label>1</label>
    </ligand>
</feature>
<proteinExistence type="inferred from homology"/>
<accession>A0A8J2RE05</accession>
<dbReference type="EMBL" id="CAKKLH010000012">
    <property type="protein sequence ID" value="CAH0098927.1"/>
    <property type="molecule type" value="Genomic_DNA"/>
</dbReference>
<keyword evidence="10 11" id="KW-0386">Hypusine biosynthesis</keyword>
<dbReference type="Pfam" id="PF25440">
    <property type="entry name" value="Beta-prop_RIC1_2nd"/>
    <property type="match status" value="1"/>
</dbReference>
<dbReference type="SMART" id="SM00567">
    <property type="entry name" value="EZ_HEAT"/>
    <property type="match status" value="6"/>
</dbReference>
<evidence type="ECO:0000256" key="3">
    <source>
        <dbReference type="ARBA" id="ARBA00005041"/>
    </source>
</evidence>
<dbReference type="PANTHER" id="PTHR22746">
    <property type="entry name" value="RAB6A-GEF COMPLEX PARTNER PROTEIN 1"/>
    <property type="match status" value="1"/>
</dbReference>
<feature type="compositionally biased region" description="Polar residues" evidence="13">
    <location>
        <begin position="1216"/>
        <end position="1227"/>
    </location>
</feature>
<evidence type="ECO:0000256" key="8">
    <source>
        <dbReference type="ARBA" id="ARBA00023033"/>
    </source>
</evidence>
<sequence length="1752" mass="193511">MPALASDDQIESVSQVLNDTNRPLKERFRALFTLRNLGGPKAVEGISSCFTDSSALLKHELAYCLGQMQDPTAIPVLTSVLKDVKQEPMVRHEAGEALGAIGSAESLPVLQEHCEDKITEVAETCQLAVQRINWVLDEKKKSEIDSAYQQNPYCSVDPTPSTSVKETEELKAILLDESLPLFERYRAMFALRNKGDVESVKALAEGLKCNSALFRHEIAYVLGQVQSPACIQQLIERLELADENEMVRHECAEALGSIAQDECREILQKYADDSARVVKESCEVALDMCEYENSPEFQSVYKSLCQSVRDKILVAVLSSDTLTILYNKPCVPVACLKRDAKSLEEHGDNQEVEWKPDSSAIAVTTSKGYLSFYELSFISDQQHLYEQIDSAIPGLQRESAELFIKDSVPAFNLKLSQTIPIDTGATGLVCIRDELMVATKYGHVLRYHWNGTLNRDYCLDLRRVPFCVDQLAARAVPITEPNTFITQIDYSPLLGGFAVVLNDGRGAFLTATTLKFDPNQVQGIWAPLDDVTCTAINHRYRLVAFGRRNSHADVYTIDETTGGLQLSHTLQLSSKDFPGSPGPVQLLKWSPDGCCLALCWTKGAVSLWSTFGALLLCTLNWDYGAAQHNSLVVRTMDWGIEGYQLWMISLTGDALTQMELVKSPLTANPCMSSKERLYLHGQDRIYINISDTSPRRTSSSTGVDSCALLSSKQWLIVQAPSAYMAGNWPLRFATLDAKCENLAVAGRTGFALYSFSTRRWKLFGNESQERDFVVAGGLLWLSSKVQPHVVMGCYNIGADRDEVRLYPRDNARLDNAFCTVQQVTGQILLLNLMGDTLLVYTSDCHISLFETETSGNGQLQLSRTQEIDVSTLGLHPACLVAATLTSLSHATEPQQPHGPSRQQNILLNVCGRVLLIQRNEGSDDSEEGSAYYSAPTVLASSVEILWVPNPDRLCPRKPHLTQALWLCCGAHGMRVWLPLYPREGDKGHHAFMSKRIMLPFQLHIYPLSVLFEEAILIGVETDTLLYPSSGTSENPWLIPLCVLERNSQVYLHHIFRQLIRRNLGFHAWEIARGCTALPYFSHSLELLLHEVLEEEATSKEPIPDALLPSVLEFIQEFPVYLKTVVQCARKTEVALWPYLFSAGVAANPRQLFQRCLDSKQLDLAASYLIILQNMEPVSISRQYATVLLDAALENCSWDLAKELVRFLRAIDPSDADSATPSFSSTWKPGSAPSPAGSLIPAKISLGSQTPPVSPNPEDFNFLLGSTVHRPGSRAAGSMKSPSSDASSGIHREITRSMSETIPISKNFSTPPTGKEAPQRKKSAPVNSHPITITAEHDPPDPSLEELFMDLILQRHVRRLLSAGRLRDLGYLAAHFECPLVAWLSRERMRAARVDDFVGAIRRIHADFTWPFPVVSTLPVRKLSNRSISLEEKLQALEVDVSAAPAIPTPVSSDPPFQLGHNGEISYLPVNGGLLLQTVEAQLKPHVPSQEEWSIQSEGDQISLAGEDRLNDLDSLQESSWSVNSMTSEVTAASSALSDPPLKANAQAELQLRYLLQLFTEADCLDWALVLALVLRDAMAVLRLVSMARSALNSCQPPNQAATIEIVTRLRDALLALSHWAETDCQGYRPFMNVIYGQVGILTKLILPHTNGPLSLPLEANSVSEPAIASQGTGTKSRHTSVTLLTPLDRVTEEDMDIPVFKANGKVDKLNQPSEGAVLHVPQQLEQSTKKETVNQQPDESPSTQQGSGCIIS</sequence>
<feature type="binding site" evidence="11">
    <location>
        <position position="249"/>
    </location>
    <ligand>
        <name>Fe cation</name>
        <dbReference type="ChEBI" id="CHEBI:24875"/>
        <label>2</label>
    </ligand>
</feature>
<feature type="region of interest" description="Disordered" evidence="13">
    <location>
        <begin position="1711"/>
        <end position="1752"/>
    </location>
</feature>
<keyword evidence="4 11" id="KW-0479">Metal-binding</keyword>
<feature type="compositionally biased region" description="Polar residues" evidence="13">
    <location>
        <begin position="1302"/>
        <end position="1311"/>
    </location>
</feature>
<comment type="caution">
    <text evidence="15">The sequence shown here is derived from an EMBL/GenBank/DDBJ whole genome shotgun (WGS) entry which is preliminary data.</text>
</comment>
<keyword evidence="8 11" id="KW-0503">Monooxygenase</keyword>
<evidence type="ECO:0000256" key="4">
    <source>
        <dbReference type="ARBA" id="ARBA00022723"/>
    </source>
</evidence>
<evidence type="ECO:0000259" key="14">
    <source>
        <dbReference type="Pfam" id="PF07064"/>
    </source>
</evidence>
<dbReference type="PANTHER" id="PTHR22746:SF10">
    <property type="entry name" value="GUANINE NUCLEOTIDE EXCHANGE FACTOR SUBUNIT RIC1"/>
    <property type="match status" value="1"/>
</dbReference>
<dbReference type="InterPro" id="IPR015943">
    <property type="entry name" value="WD40/YVTN_repeat-like_dom_sf"/>
</dbReference>
<dbReference type="InterPro" id="IPR004155">
    <property type="entry name" value="PBS_lyase_HEAT"/>
</dbReference>
<dbReference type="InterPro" id="IPR021133">
    <property type="entry name" value="HEAT_type_2"/>
</dbReference>
<dbReference type="FunFam" id="1.25.10.10:FF:000099">
    <property type="entry name" value="Deoxyhypusine hydroxylase"/>
    <property type="match status" value="2"/>
</dbReference>
<dbReference type="HAMAP" id="MF_03101">
    <property type="entry name" value="Deoxyhypusine_hydroxylase"/>
    <property type="match status" value="1"/>
</dbReference>
<keyword evidence="16" id="KW-1185">Reference proteome</keyword>
<dbReference type="SUPFAM" id="SSF50978">
    <property type="entry name" value="WD40 repeat-like"/>
    <property type="match status" value="2"/>
</dbReference>
<feature type="binding site" evidence="11">
    <location>
        <position position="93"/>
    </location>
    <ligand>
        <name>Fe cation</name>
        <dbReference type="ChEBI" id="CHEBI:24875"/>
        <label>1</label>
    </ligand>
</feature>
<evidence type="ECO:0000313" key="16">
    <source>
        <dbReference type="Proteomes" id="UP000789390"/>
    </source>
</evidence>
<dbReference type="GO" id="GO:0019135">
    <property type="term" value="F:deoxyhypusine monooxygenase activity"/>
    <property type="evidence" value="ECO:0007669"/>
    <property type="project" value="UniProtKB-UniRule"/>
</dbReference>
<dbReference type="UniPathway" id="UPA00354"/>
<organism evidence="15 16">
    <name type="scientific">Daphnia galeata</name>
    <dbReference type="NCBI Taxonomy" id="27404"/>
    <lineage>
        <taxon>Eukaryota</taxon>
        <taxon>Metazoa</taxon>
        <taxon>Ecdysozoa</taxon>
        <taxon>Arthropoda</taxon>
        <taxon>Crustacea</taxon>
        <taxon>Branchiopoda</taxon>
        <taxon>Diplostraca</taxon>
        <taxon>Cladocera</taxon>
        <taxon>Anomopoda</taxon>
        <taxon>Daphniidae</taxon>
        <taxon>Daphnia</taxon>
    </lineage>
</organism>
<dbReference type="InterPro" id="IPR040096">
    <property type="entry name" value="Ric1"/>
</dbReference>
<dbReference type="GO" id="GO:0000139">
    <property type="term" value="C:Golgi membrane"/>
    <property type="evidence" value="ECO:0007669"/>
    <property type="project" value="TreeGrafter"/>
</dbReference>
<evidence type="ECO:0000256" key="7">
    <source>
        <dbReference type="ARBA" id="ARBA00023004"/>
    </source>
</evidence>
<evidence type="ECO:0000256" key="10">
    <source>
        <dbReference type="ARBA" id="ARBA00023256"/>
    </source>
</evidence>
<evidence type="ECO:0000256" key="1">
    <source>
        <dbReference type="ARBA" id="ARBA00000068"/>
    </source>
</evidence>
<dbReference type="InterPro" id="IPR011989">
    <property type="entry name" value="ARM-like"/>
</dbReference>
<evidence type="ECO:0000256" key="2">
    <source>
        <dbReference type="ARBA" id="ARBA00004370"/>
    </source>
</evidence>
<evidence type="ECO:0000256" key="9">
    <source>
        <dbReference type="ARBA" id="ARBA00023136"/>
    </source>
</evidence>
<dbReference type="InterPro" id="IPR036322">
    <property type="entry name" value="WD40_repeat_dom_sf"/>
</dbReference>
<comment type="similarity">
    <text evidence="11">Belongs to the deoxyhypusine hydroxylase family.</text>
</comment>
<evidence type="ECO:0000256" key="13">
    <source>
        <dbReference type="SAM" id="MobiDB-lite"/>
    </source>
</evidence>
<keyword evidence="7 11" id="KW-0408">Iron</keyword>
<feature type="binding site" evidence="11">
    <location>
        <position position="217"/>
    </location>
    <ligand>
        <name>Fe cation</name>
        <dbReference type="ChEBI" id="CHEBI:24875"/>
        <label>2</label>
    </ligand>
</feature>
<dbReference type="InterPro" id="IPR027517">
    <property type="entry name" value="Deoxyhypusine_hydroxylase"/>
</dbReference>
<feature type="compositionally biased region" description="Polar residues" evidence="13">
    <location>
        <begin position="1733"/>
        <end position="1752"/>
    </location>
</feature>
<dbReference type="GO" id="GO:0046872">
    <property type="term" value="F:metal ion binding"/>
    <property type="evidence" value="ECO:0007669"/>
    <property type="project" value="UniProtKB-KW"/>
</dbReference>
<reference evidence="15" key="1">
    <citation type="submission" date="2021-11" db="EMBL/GenBank/DDBJ databases">
        <authorList>
            <person name="Schell T."/>
        </authorList>
    </citation>
    <scope>NUCLEOTIDE SEQUENCE</scope>
    <source>
        <strain evidence="15">M5</strain>
    </source>
</reference>